<name>A0A1M4U492_9FIRM</name>
<proteinExistence type="predicted"/>
<dbReference type="EMBL" id="FQUY01000002">
    <property type="protein sequence ID" value="SHE51367.1"/>
    <property type="molecule type" value="Genomic_DNA"/>
</dbReference>
<dbReference type="AlphaFoldDB" id="A0A1M4U492"/>
<protein>
    <submittedName>
        <fullName evidence="1">Uncharacterized protein</fullName>
    </submittedName>
</protein>
<dbReference type="STRING" id="1121429.SAMN02745133_00570"/>
<keyword evidence="2" id="KW-1185">Reference proteome</keyword>
<evidence type="ECO:0000313" key="2">
    <source>
        <dbReference type="Proteomes" id="UP000184148"/>
    </source>
</evidence>
<reference evidence="2" key="1">
    <citation type="submission" date="2016-11" db="EMBL/GenBank/DDBJ databases">
        <authorList>
            <person name="Varghese N."/>
            <person name="Submissions S."/>
        </authorList>
    </citation>
    <scope>NUCLEOTIDE SEQUENCE [LARGE SCALE GENOMIC DNA]</scope>
    <source>
        <strain evidence="2">DSM 12395</strain>
    </source>
</reference>
<sequence>MQNKQQLAQCIQTCTKAANDLRSSANGINNAGVREMLTLGASHIEMCIRQCESLMRMP</sequence>
<dbReference type="OrthoDB" id="2112373at2"/>
<dbReference type="Proteomes" id="UP000184148">
    <property type="component" value="Unassembled WGS sequence"/>
</dbReference>
<accession>A0A1M4U492</accession>
<dbReference type="RefSeq" id="WP_159431801.1">
    <property type="nucleotide sequence ID" value="NZ_FQUY01000002.1"/>
</dbReference>
<evidence type="ECO:0000313" key="1">
    <source>
        <dbReference type="EMBL" id="SHE51367.1"/>
    </source>
</evidence>
<organism evidence="1 2">
    <name type="scientific">Desulforamulus putei DSM 12395</name>
    <dbReference type="NCBI Taxonomy" id="1121429"/>
    <lineage>
        <taxon>Bacteria</taxon>
        <taxon>Bacillati</taxon>
        <taxon>Bacillota</taxon>
        <taxon>Clostridia</taxon>
        <taxon>Eubacteriales</taxon>
        <taxon>Peptococcaceae</taxon>
        <taxon>Desulforamulus</taxon>
    </lineage>
</organism>
<gene>
    <name evidence="1" type="ORF">SAMN02745133_00570</name>
</gene>